<dbReference type="InterPro" id="IPR012657">
    <property type="entry name" value="23S_rRNA-intervening_sequence"/>
</dbReference>
<evidence type="ECO:0000313" key="1">
    <source>
        <dbReference type="EMBL" id="SDQ83085.1"/>
    </source>
</evidence>
<dbReference type="SUPFAM" id="SSF158446">
    <property type="entry name" value="IVS-encoded protein-like"/>
    <property type="match status" value="1"/>
</dbReference>
<dbReference type="Pfam" id="PF05635">
    <property type="entry name" value="23S_rRNA_IVP"/>
    <property type="match status" value="1"/>
</dbReference>
<reference evidence="2" key="1">
    <citation type="submission" date="2016-10" db="EMBL/GenBank/DDBJ databases">
        <authorList>
            <person name="Varghese N."/>
            <person name="Submissions S."/>
        </authorList>
    </citation>
    <scope>NUCLEOTIDE SEQUENCE [LARGE SCALE GENOMIC DNA]</scope>
    <source>
        <strain evidence="2">DSM 17072</strain>
    </source>
</reference>
<dbReference type="InterPro" id="IPR036583">
    <property type="entry name" value="23S_rRNA_IVS_sf"/>
</dbReference>
<name>A0A1H1E2V0_9FLAO</name>
<sequence length="151" mass="17551">MSAKIENETLYDLNDWDILSIFEREKVINKLIKDFTEMPVWQKAMDIAERCFHISDNLPKKEDYALTSQLRRSAQSISANIAEGFGRRTAKDKSRFYDISRGSAFETKSHLIYGNRVKYFSEQECLEIQKLIGEVVHDLNKITNRLNSGQP</sequence>
<evidence type="ECO:0000313" key="2">
    <source>
        <dbReference type="Proteomes" id="UP000199627"/>
    </source>
</evidence>
<dbReference type="CDD" id="cd16377">
    <property type="entry name" value="23S_rRNA_IVP_like"/>
    <property type="match status" value="1"/>
</dbReference>
<keyword evidence="2" id="KW-1185">Reference proteome</keyword>
<dbReference type="PANTHER" id="PTHR38471:SF2">
    <property type="entry name" value="FOUR HELIX BUNDLE PROTEIN"/>
    <property type="match status" value="1"/>
</dbReference>
<dbReference type="Gene3D" id="1.20.1440.60">
    <property type="entry name" value="23S rRNA-intervening sequence"/>
    <property type="match status" value="1"/>
</dbReference>
<accession>A0A1H1E2V0</accession>
<protein>
    <submittedName>
        <fullName evidence="1">Four helix bundle protein</fullName>
    </submittedName>
</protein>
<proteinExistence type="predicted"/>
<dbReference type="Proteomes" id="UP000199627">
    <property type="component" value="Unassembled WGS sequence"/>
</dbReference>
<dbReference type="PANTHER" id="PTHR38471">
    <property type="entry name" value="FOUR HELIX BUNDLE PROTEIN"/>
    <property type="match status" value="1"/>
</dbReference>
<dbReference type="AlphaFoldDB" id="A0A1H1E2V0"/>
<dbReference type="STRING" id="311333.SAMN05421664_2767"/>
<dbReference type="EMBL" id="FNKL01000003">
    <property type="protein sequence ID" value="SDQ83085.1"/>
    <property type="molecule type" value="Genomic_DNA"/>
</dbReference>
<dbReference type="NCBIfam" id="TIGR02436">
    <property type="entry name" value="four helix bundle protein"/>
    <property type="match status" value="1"/>
</dbReference>
<gene>
    <name evidence="1" type="ORF">SAMN05421664_2767</name>
</gene>
<organism evidence="1 2">
    <name type="scientific">Chryseobacterium soldanellicola</name>
    <dbReference type="NCBI Taxonomy" id="311333"/>
    <lineage>
        <taxon>Bacteria</taxon>
        <taxon>Pseudomonadati</taxon>
        <taxon>Bacteroidota</taxon>
        <taxon>Flavobacteriia</taxon>
        <taxon>Flavobacteriales</taxon>
        <taxon>Weeksellaceae</taxon>
        <taxon>Chryseobacterium group</taxon>
        <taxon>Chryseobacterium</taxon>
    </lineage>
</organism>
<dbReference type="RefSeq" id="WP_228421950.1">
    <property type="nucleotide sequence ID" value="NZ_FNKL01000003.1"/>
</dbReference>